<protein>
    <submittedName>
        <fullName evidence="6">ABC transporter ATP-binding protein</fullName>
    </submittedName>
</protein>
<accession>A0A5Z1VYP3</accession>
<dbReference type="PANTHER" id="PTHR42711">
    <property type="entry name" value="ABC TRANSPORTER ATP-BINDING PROTEIN"/>
    <property type="match status" value="1"/>
</dbReference>
<dbReference type="Gene3D" id="3.40.50.300">
    <property type="entry name" value="P-loop containing nucleotide triphosphate hydrolases"/>
    <property type="match status" value="1"/>
</dbReference>
<keyword evidence="3" id="KW-0547">Nucleotide-binding</keyword>
<keyword evidence="4 6" id="KW-0067">ATP-binding</keyword>
<organism evidence="6">
    <name type="scientific">Listeria monocytogenes</name>
    <dbReference type="NCBI Taxonomy" id="1639"/>
    <lineage>
        <taxon>Bacteria</taxon>
        <taxon>Bacillati</taxon>
        <taxon>Bacillota</taxon>
        <taxon>Bacilli</taxon>
        <taxon>Bacillales</taxon>
        <taxon>Listeriaceae</taxon>
        <taxon>Listeria</taxon>
    </lineage>
</organism>
<evidence type="ECO:0000256" key="3">
    <source>
        <dbReference type="ARBA" id="ARBA00022741"/>
    </source>
</evidence>
<dbReference type="AlphaFoldDB" id="A0A5Z1VYP3"/>
<dbReference type="GO" id="GO:0005524">
    <property type="term" value="F:ATP binding"/>
    <property type="evidence" value="ECO:0007669"/>
    <property type="project" value="UniProtKB-KW"/>
</dbReference>
<dbReference type="InterPro" id="IPR017871">
    <property type="entry name" value="ABC_transporter-like_CS"/>
</dbReference>
<gene>
    <name evidence="6" type="ORF">F1J22_02550</name>
</gene>
<sequence length="300" mass="33879">MEAIKVESLTKNYHKKRAIENVNLSVNEGELYGFIGPNGAGKSTTIKVLLNFIYATSGSATVLGKDVVKDSAEIKKMVGYVPSEVRYYPQMTANDIIHYAAKFHHIENATQKMNKYYEMFSIDPKKRFGEMSLGNKKKVAIVAGLITEPQLFILDEPTNGLDPLMQHYLFKEMTERNKEGMTIFLSSHNLREVQEYCTRAAFIRNGNIIAVEDIANQQMTGKVIALKGTNLPLEKLTNAGARIIEKEAGKARLIFDDDIKTILPLLQEKEITDLTITNQELEDKFMTLYEGEKSSEYPTH</sequence>
<reference evidence="6" key="1">
    <citation type="submission" date="2019-09" db="EMBL/GenBank/DDBJ databases">
        <authorList>
            <person name="Ashton P.M."/>
            <person name="Dallman T."/>
            <person name="Nair S."/>
            <person name="De Pinna E."/>
            <person name="Peters T."/>
            <person name="Grant K."/>
        </authorList>
    </citation>
    <scope>NUCLEOTIDE SEQUENCE</scope>
    <source>
        <strain evidence="6">799105</strain>
    </source>
</reference>
<dbReference type="Pfam" id="PF00005">
    <property type="entry name" value="ABC_tran"/>
    <property type="match status" value="1"/>
</dbReference>
<feature type="domain" description="ABC transporter" evidence="5">
    <location>
        <begin position="4"/>
        <end position="230"/>
    </location>
</feature>
<dbReference type="PROSITE" id="PS50893">
    <property type="entry name" value="ABC_TRANSPORTER_2"/>
    <property type="match status" value="1"/>
</dbReference>
<dbReference type="SUPFAM" id="SSF52540">
    <property type="entry name" value="P-loop containing nucleoside triphosphate hydrolases"/>
    <property type="match status" value="1"/>
</dbReference>
<dbReference type="InterPro" id="IPR003439">
    <property type="entry name" value="ABC_transporter-like_ATP-bd"/>
</dbReference>
<evidence type="ECO:0000313" key="6">
    <source>
        <dbReference type="EMBL" id="ECR3527066.1"/>
    </source>
</evidence>
<proteinExistence type="inferred from homology"/>
<dbReference type="EMBL" id="AAKFWE010000002">
    <property type="protein sequence ID" value="ECR3527066.1"/>
    <property type="molecule type" value="Genomic_DNA"/>
</dbReference>
<dbReference type="PANTHER" id="PTHR42711:SF5">
    <property type="entry name" value="ABC TRANSPORTER ATP-BINDING PROTEIN NATA"/>
    <property type="match status" value="1"/>
</dbReference>
<dbReference type="InterPro" id="IPR027417">
    <property type="entry name" value="P-loop_NTPase"/>
</dbReference>
<comment type="caution">
    <text evidence="6">The sequence shown here is derived from an EMBL/GenBank/DDBJ whole genome shotgun (WGS) entry which is preliminary data.</text>
</comment>
<keyword evidence="2" id="KW-0813">Transport</keyword>
<evidence type="ECO:0000256" key="4">
    <source>
        <dbReference type="ARBA" id="ARBA00022840"/>
    </source>
</evidence>
<name>A0A5Z1VYP3_LISMN</name>
<dbReference type="CDD" id="cd03230">
    <property type="entry name" value="ABC_DR_subfamily_A"/>
    <property type="match status" value="1"/>
</dbReference>
<comment type="similarity">
    <text evidence="1">Belongs to the ABC transporter superfamily.</text>
</comment>
<evidence type="ECO:0000259" key="5">
    <source>
        <dbReference type="PROSITE" id="PS50893"/>
    </source>
</evidence>
<dbReference type="GO" id="GO:0016887">
    <property type="term" value="F:ATP hydrolysis activity"/>
    <property type="evidence" value="ECO:0007669"/>
    <property type="project" value="InterPro"/>
</dbReference>
<dbReference type="PROSITE" id="PS00211">
    <property type="entry name" value="ABC_TRANSPORTER_1"/>
    <property type="match status" value="1"/>
</dbReference>
<dbReference type="RefSeq" id="WP_061106839.1">
    <property type="nucleotide sequence ID" value="NZ_CYVO01000021.1"/>
</dbReference>
<evidence type="ECO:0000256" key="1">
    <source>
        <dbReference type="ARBA" id="ARBA00005417"/>
    </source>
</evidence>
<dbReference type="SMART" id="SM00382">
    <property type="entry name" value="AAA"/>
    <property type="match status" value="1"/>
</dbReference>
<dbReference type="InterPro" id="IPR050763">
    <property type="entry name" value="ABC_transporter_ATP-binding"/>
</dbReference>
<dbReference type="InterPro" id="IPR003593">
    <property type="entry name" value="AAA+_ATPase"/>
</dbReference>
<evidence type="ECO:0000256" key="2">
    <source>
        <dbReference type="ARBA" id="ARBA00022448"/>
    </source>
</evidence>